<dbReference type="Gramene" id="KFK41471">
    <property type="protein sequence ID" value="KFK41471"/>
    <property type="gene ID" value="AALP_AA2G135200"/>
</dbReference>
<gene>
    <name evidence="1" type="ordered locus">AALP_Aa2g135200</name>
</gene>
<evidence type="ECO:0000313" key="2">
    <source>
        <dbReference type="Proteomes" id="UP000029120"/>
    </source>
</evidence>
<reference evidence="2" key="1">
    <citation type="journal article" date="2015" name="Nat. Plants">
        <title>Genome expansion of Arabis alpina linked with retrotransposition and reduced symmetric DNA methylation.</title>
        <authorList>
            <person name="Willing E.M."/>
            <person name="Rawat V."/>
            <person name="Mandakova T."/>
            <person name="Maumus F."/>
            <person name="James G.V."/>
            <person name="Nordstroem K.J."/>
            <person name="Becker C."/>
            <person name="Warthmann N."/>
            <person name="Chica C."/>
            <person name="Szarzynska B."/>
            <person name="Zytnicki M."/>
            <person name="Albani M.C."/>
            <person name="Kiefer C."/>
            <person name="Bergonzi S."/>
            <person name="Castaings L."/>
            <person name="Mateos J.L."/>
            <person name="Berns M.C."/>
            <person name="Bujdoso N."/>
            <person name="Piofczyk T."/>
            <person name="de Lorenzo L."/>
            <person name="Barrero-Sicilia C."/>
            <person name="Mateos I."/>
            <person name="Piednoel M."/>
            <person name="Hagmann J."/>
            <person name="Chen-Min-Tao R."/>
            <person name="Iglesias-Fernandez R."/>
            <person name="Schuster S.C."/>
            <person name="Alonso-Blanco C."/>
            <person name="Roudier F."/>
            <person name="Carbonero P."/>
            <person name="Paz-Ares J."/>
            <person name="Davis S.J."/>
            <person name="Pecinka A."/>
            <person name="Quesneville H."/>
            <person name="Colot V."/>
            <person name="Lysak M.A."/>
            <person name="Weigel D."/>
            <person name="Coupland G."/>
            <person name="Schneeberger K."/>
        </authorList>
    </citation>
    <scope>NUCLEOTIDE SEQUENCE [LARGE SCALE GENOMIC DNA]</scope>
    <source>
        <strain evidence="2">cv. Pajares</strain>
    </source>
</reference>
<accession>A0A087HH69</accession>
<proteinExistence type="predicted"/>
<dbReference type="EMBL" id="CM002870">
    <property type="protein sequence ID" value="KFK41471.1"/>
    <property type="molecule type" value="Genomic_DNA"/>
</dbReference>
<organism evidence="1 2">
    <name type="scientific">Arabis alpina</name>
    <name type="common">Alpine rock-cress</name>
    <dbReference type="NCBI Taxonomy" id="50452"/>
    <lineage>
        <taxon>Eukaryota</taxon>
        <taxon>Viridiplantae</taxon>
        <taxon>Streptophyta</taxon>
        <taxon>Embryophyta</taxon>
        <taxon>Tracheophyta</taxon>
        <taxon>Spermatophyta</taxon>
        <taxon>Magnoliopsida</taxon>
        <taxon>eudicotyledons</taxon>
        <taxon>Gunneridae</taxon>
        <taxon>Pentapetalae</taxon>
        <taxon>rosids</taxon>
        <taxon>malvids</taxon>
        <taxon>Brassicales</taxon>
        <taxon>Brassicaceae</taxon>
        <taxon>Arabideae</taxon>
        <taxon>Arabis</taxon>
    </lineage>
</organism>
<keyword evidence="2" id="KW-1185">Reference proteome</keyword>
<protein>
    <submittedName>
        <fullName evidence="1">Uncharacterized protein</fullName>
    </submittedName>
</protein>
<dbReference type="AlphaFoldDB" id="A0A087HH69"/>
<sequence>MPEIMESFKKFNDEFMYGDNFGYSRTRSTTNDLSYSMFVMDNLYLQCMENGFNCAMLRSHVNLSLLIYKFIINRNI</sequence>
<dbReference type="Proteomes" id="UP000029120">
    <property type="component" value="Chromosome 2"/>
</dbReference>
<name>A0A087HH69_ARAAL</name>
<evidence type="ECO:0000313" key="1">
    <source>
        <dbReference type="EMBL" id="KFK41471.1"/>
    </source>
</evidence>